<sequence length="192" mass="22402">MVKTREKLVDVARQLFARVGIENTTMNDIAIASNKGRRTLYTYFKNKNEIYRAVVESELKHLYQRLCNVVNRDLPPEEKLVTYISTRFEAMKETVSRNGSLRAEFFRDIWKVEQARKNIDAQEVELLKRILQEGVAGGVFQMPNVAVTATILHYSLKGLDVPYIRDNFSDLSVERFRLKEYITDFILYGIKK</sequence>
<dbReference type="PANTHER" id="PTHR43479">
    <property type="entry name" value="ACREF/ENVCD OPERON REPRESSOR-RELATED"/>
    <property type="match status" value="1"/>
</dbReference>
<gene>
    <name evidence="4" type="ORF">NMU02_03165</name>
</gene>
<dbReference type="SUPFAM" id="SSF48498">
    <property type="entry name" value="Tetracyclin repressor-like, C-terminal domain"/>
    <property type="match status" value="1"/>
</dbReference>
<evidence type="ECO:0000313" key="4">
    <source>
        <dbReference type="EMBL" id="MCP9611091.1"/>
    </source>
</evidence>
<feature type="DNA-binding region" description="H-T-H motif" evidence="2">
    <location>
        <begin position="25"/>
        <end position="44"/>
    </location>
</feature>
<dbReference type="RefSeq" id="WP_255025746.1">
    <property type="nucleotide sequence ID" value="NZ_JANDHW010000002.1"/>
</dbReference>
<keyword evidence="5" id="KW-1185">Reference proteome</keyword>
<dbReference type="Gene3D" id="1.10.357.10">
    <property type="entry name" value="Tetracycline Repressor, domain 2"/>
    <property type="match status" value="1"/>
</dbReference>
<dbReference type="InterPro" id="IPR001647">
    <property type="entry name" value="HTH_TetR"/>
</dbReference>
<accession>A0ABT1MIM3</accession>
<evidence type="ECO:0000259" key="3">
    <source>
        <dbReference type="PROSITE" id="PS50977"/>
    </source>
</evidence>
<protein>
    <submittedName>
        <fullName evidence="4">TetR/AcrR family transcriptional regulator</fullName>
    </submittedName>
</protein>
<feature type="domain" description="HTH tetR-type" evidence="3">
    <location>
        <begin position="2"/>
        <end position="62"/>
    </location>
</feature>
<dbReference type="Gene3D" id="1.10.10.60">
    <property type="entry name" value="Homeodomain-like"/>
    <property type="match status" value="1"/>
</dbReference>
<dbReference type="EMBL" id="JANDHW010000002">
    <property type="protein sequence ID" value="MCP9611091.1"/>
    <property type="molecule type" value="Genomic_DNA"/>
</dbReference>
<name>A0ABT1MIM3_9BACT</name>
<dbReference type="InterPro" id="IPR009057">
    <property type="entry name" value="Homeodomain-like_sf"/>
</dbReference>
<dbReference type="InterPro" id="IPR036271">
    <property type="entry name" value="Tet_transcr_reg_TetR-rel_C_sf"/>
</dbReference>
<dbReference type="PRINTS" id="PR00455">
    <property type="entry name" value="HTHTETR"/>
</dbReference>
<dbReference type="SUPFAM" id="SSF46689">
    <property type="entry name" value="Homeodomain-like"/>
    <property type="match status" value="1"/>
</dbReference>
<proteinExistence type="predicted"/>
<dbReference type="PROSITE" id="PS50977">
    <property type="entry name" value="HTH_TETR_2"/>
    <property type="match status" value="1"/>
</dbReference>
<reference evidence="4 5" key="1">
    <citation type="submission" date="2022-07" db="EMBL/GenBank/DDBJ databases">
        <title>Fecal culturing of patients with breast cancer.</title>
        <authorList>
            <person name="Teng N.M.Y."/>
            <person name="Kiu R."/>
            <person name="Evans R."/>
            <person name="Baker D.J."/>
            <person name="Zenner C."/>
            <person name="Robinson S.D."/>
            <person name="Hall L.J."/>
        </authorList>
    </citation>
    <scope>NUCLEOTIDE SEQUENCE [LARGE SCALE GENOMIC DNA]</scope>
    <source>
        <strain evidence="4 5">LH1063</strain>
    </source>
</reference>
<dbReference type="Proteomes" id="UP001205603">
    <property type="component" value="Unassembled WGS sequence"/>
</dbReference>
<keyword evidence="1 2" id="KW-0238">DNA-binding</keyword>
<dbReference type="PANTHER" id="PTHR43479:SF11">
    <property type="entry name" value="ACREF_ENVCD OPERON REPRESSOR-RELATED"/>
    <property type="match status" value="1"/>
</dbReference>
<dbReference type="InterPro" id="IPR050624">
    <property type="entry name" value="HTH-type_Tx_Regulator"/>
</dbReference>
<evidence type="ECO:0000256" key="1">
    <source>
        <dbReference type="ARBA" id="ARBA00023125"/>
    </source>
</evidence>
<evidence type="ECO:0000313" key="5">
    <source>
        <dbReference type="Proteomes" id="UP001205603"/>
    </source>
</evidence>
<evidence type="ECO:0000256" key="2">
    <source>
        <dbReference type="PROSITE-ProRule" id="PRU00335"/>
    </source>
</evidence>
<dbReference type="Pfam" id="PF00440">
    <property type="entry name" value="TetR_N"/>
    <property type="match status" value="1"/>
</dbReference>
<comment type="caution">
    <text evidence="4">The sequence shown here is derived from an EMBL/GenBank/DDBJ whole genome shotgun (WGS) entry which is preliminary data.</text>
</comment>
<organism evidence="4 5">
    <name type="scientific">Coprobacter tertius</name>
    <dbReference type="NCBI Taxonomy" id="2944915"/>
    <lineage>
        <taxon>Bacteria</taxon>
        <taxon>Pseudomonadati</taxon>
        <taxon>Bacteroidota</taxon>
        <taxon>Bacteroidia</taxon>
        <taxon>Bacteroidales</taxon>
        <taxon>Barnesiellaceae</taxon>
        <taxon>Coprobacter</taxon>
    </lineage>
</organism>